<accession>K4F738</accession>
<dbReference type="OrthoDB" id="23795at10239"/>
<name>K4F738_9CAUD</name>
<reference evidence="1 2" key="1">
    <citation type="journal article" date="2014" name="Virology">
        <title>Supersize me: Cronobacter sakazakii phage GAP32.</title>
        <authorList>
            <person name="Abbasifar R."/>
            <person name="Griffiths M.W."/>
            <person name="Sabour P.M."/>
            <person name="Ackermann H.-W."/>
            <person name="Vandersteegen K."/>
            <person name="Lavigne R."/>
            <person name="Noben J.-P."/>
            <person name="Villa A.A."/>
            <person name="Abbasifar A."/>
            <person name="Nash J.H.E."/>
            <person name="Kropinski A.M."/>
        </authorList>
    </citation>
    <scope>NUCLEOTIDE SEQUENCE [LARGE SCALE GENOMIC DNA]</scope>
    <source>
        <strain evidence="1">GAP-32</strain>
    </source>
</reference>
<keyword evidence="2" id="KW-1185">Reference proteome</keyword>
<dbReference type="GeneID" id="13994133"/>
<dbReference type="Proteomes" id="UP000000457">
    <property type="component" value="Segment"/>
</dbReference>
<organism evidence="1 2">
    <name type="scientific">Cronobacter phage vB_CsaM_GAP32</name>
    <dbReference type="NCBI Taxonomy" id="1141136"/>
    <lineage>
        <taxon>Viruses</taxon>
        <taxon>Duplodnaviria</taxon>
        <taxon>Heunggongvirae</taxon>
        <taxon>Uroviricota</taxon>
        <taxon>Caudoviricetes</taxon>
        <taxon>Mimasvirus</taxon>
        <taxon>Mimasvirus GAP32</taxon>
    </lineage>
</organism>
<dbReference type="RefSeq" id="YP_006987498.1">
    <property type="nucleotide sequence ID" value="NC_019401.1"/>
</dbReference>
<proteinExistence type="predicted"/>
<evidence type="ECO:0000313" key="1">
    <source>
        <dbReference type="EMBL" id="AFC21843.1"/>
    </source>
</evidence>
<protein>
    <submittedName>
        <fullName evidence="1">Uncharacterized protein</fullName>
    </submittedName>
</protein>
<dbReference type="KEGG" id="vg:13994133"/>
<evidence type="ECO:0000313" key="2">
    <source>
        <dbReference type="Proteomes" id="UP000000457"/>
    </source>
</evidence>
<gene>
    <name evidence="1" type="ORF">GAP32_391</name>
</gene>
<dbReference type="EMBL" id="JN882285">
    <property type="protein sequence ID" value="AFC21843.1"/>
    <property type="molecule type" value="Genomic_DNA"/>
</dbReference>
<sequence length="189" mass="21610">MNKIELLKQAENNLFEQITNLRNRSNESLESGAQYCFVLCNAKINFINSLINDVRFAMSGHAPDMVIDSVIEAVKHVEENFKPFLGTPCETSVCVRELTDFEKTMAFLEDKPRLGDTVSFTTTDDTGNTFSANGIITNVEIKNMDKGIVLYKIQQSDYPKWDHYVYINNPSWYIDTVQVIERAEDKFGM</sequence>